<accession>A0AAV8XTC3</accession>
<reference evidence="2" key="1">
    <citation type="journal article" date="2023" name="Insect Mol. Biol.">
        <title>Genome sequencing provides insights into the evolution of gene families encoding plant cell wall-degrading enzymes in longhorned beetles.</title>
        <authorList>
            <person name="Shin N.R."/>
            <person name="Okamura Y."/>
            <person name="Kirsch R."/>
            <person name="Pauchet Y."/>
        </authorList>
    </citation>
    <scope>NUCLEOTIDE SEQUENCE</scope>
    <source>
        <strain evidence="2">AMC_N1</strain>
    </source>
</reference>
<feature type="transmembrane region" description="Helical" evidence="1">
    <location>
        <begin position="20"/>
        <end position="42"/>
    </location>
</feature>
<protein>
    <recommendedName>
        <fullName evidence="4">Transmembrane protein 177</fullName>
    </recommendedName>
</protein>
<evidence type="ECO:0000313" key="2">
    <source>
        <dbReference type="EMBL" id="KAJ8941493.1"/>
    </source>
</evidence>
<evidence type="ECO:0008006" key="4">
    <source>
        <dbReference type="Google" id="ProtNLM"/>
    </source>
</evidence>
<keyword evidence="3" id="KW-1185">Reference proteome</keyword>
<dbReference type="InterPro" id="IPR026620">
    <property type="entry name" value="TMEM177"/>
</dbReference>
<feature type="transmembrane region" description="Helical" evidence="1">
    <location>
        <begin position="205"/>
        <end position="224"/>
    </location>
</feature>
<proteinExistence type="predicted"/>
<keyword evidence="1" id="KW-1133">Transmembrane helix</keyword>
<dbReference type="PANTHER" id="PTHR21824">
    <property type="entry name" value="TRANSMEMBRANE PROTEIN 177"/>
    <property type="match status" value="1"/>
</dbReference>
<name>A0AAV8XTC3_9CUCU</name>
<dbReference type="Proteomes" id="UP001162162">
    <property type="component" value="Unassembled WGS sequence"/>
</dbReference>
<sequence length="309" mass="35218">MTTAKIGAWFLTDAGKKFCYYSAGTATLGVLCATFLPHTLLLNQYKDIIQLYKNGISVPLSTKLQERFQKAIDLVEIDPQDRHLYQPFFYCGFDITSIGSSYSRFGVLVGLPANFAYENVDMVDKSKLKVNQNEVVWDSEDGQKLLNSLVLSENAQLYAMAREIQFRNTPKPLLDTMIGTTSCILTYSLSNHINSKFNFYAKPRGLRVALYALVGLFSFGVYAMCKDVSQMYYESSIDRELKQKSELLAEGGKEYYSKILERNQSIRKLMGKEGEKLYSILGNENYLFRNKHLPIVQRKSFFDEPLSIS</sequence>
<evidence type="ECO:0000313" key="3">
    <source>
        <dbReference type="Proteomes" id="UP001162162"/>
    </source>
</evidence>
<evidence type="ECO:0000256" key="1">
    <source>
        <dbReference type="SAM" id="Phobius"/>
    </source>
</evidence>
<keyword evidence="1" id="KW-0812">Transmembrane</keyword>
<dbReference type="PANTHER" id="PTHR21824:SF4">
    <property type="entry name" value="TRANSMEMBRANE PROTEIN 177"/>
    <property type="match status" value="1"/>
</dbReference>
<dbReference type="GO" id="GO:0016020">
    <property type="term" value="C:membrane"/>
    <property type="evidence" value="ECO:0007669"/>
    <property type="project" value="TreeGrafter"/>
</dbReference>
<gene>
    <name evidence="2" type="ORF">NQ318_006179</name>
</gene>
<dbReference type="EMBL" id="JAPWTK010000368">
    <property type="protein sequence ID" value="KAJ8941493.1"/>
    <property type="molecule type" value="Genomic_DNA"/>
</dbReference>
<keyword evidence="1" id="KW-0472">Membrane</keyword>
<organism evidence="2 3">
    <name type="scientific">Aromia moschata</name>
    <dbReference type="NCBI Taxonomy" id="1265417"/>
    <lineage>
        <taxon>Eukaryota</taxon>
        <taxon>Metazoa</taxon>
        <taxon>Ecdysozoa</taxon>
        <taxon>Arthropoda</taxon>
        <taxon>Hexapoda</taxon>
        <taxon>Insecta</taxon>
        <taxon>Pterygota</taxon>
        <taxon>Neoptera</taxon>
        <taxon>Endopterygota</taxon>
        <taxon>Coleoptera</taxon>
        <taxon>Polyphaga</taxon>
        <taxon>Cucujiformia</taxon>
        <taxon>Chrysomeloidea</taxon>
        <taxon>Cerambycidae</taxon>
        <taxon>Cerambycinae</taxon>
        <taxon>Callichromatini</taxon>
        <taxon>Aromia</taxon>
    </lineage>
</organism>
<comment type="caution">
    <text evidence="2">The sequence shown here is derived from an EMBL/GenBank/DDBJ whole genome shotgun (WGS) entry which is preliminary data.</text>
</comment>
<dbReference type="AlphaFoldDB" id="A0AAV8XTC3"/>